<organism evidence="1 2">
    <name type="scientific">Adineta steineri</name>
    <dbReference type="NCBI Taxonomy" id="433720"/>
    <lineage>
        <taxon>Eukaryota</taxon>
        <taxon>Metazoa</taxon>
        <taxon>Spiralia</taxon>
        <taxon>Gnathifera</taxon>
        <taxon>Rotifera</taxon>
        <taxon>Eurotatoria</taxon>
        <taxon>Bdelloidea</taxon>
        <taxon>Adinetida</taxon>
        <taxon>Adinetidae</taxon>
        <taxon>Adineta</taxon>
    </lineage>
</organism>
<proteinExistence type="predicted"/>
<comment type="caution">
    <text evidence="1">The sequence shown here is derived from an EMBL/GenBank/DDBJ whole genome shotgun (WGS) entry which is preliminary data.</text>
</comment>
<feature type="non-terminal residue" evidence="1">
    <location>
        <position position="1"/>
    </location>
</feature>
<accession>A0A820ISE9</accession>
<protein>
    <submittedName>
        <fullName evidence="1">Uncharacterized protein</fullName>
    </submittedName>
</protein>
<dbReference type="AlphaFoldDB" id="A0A820ISE9"/>
<reference evidence="1" key="1">
    <citation type="submission" date="2021-02" db="EMBL/GenBank/DDBJ databases">
        <authorList>
            <person name="Nowell W R."/>
        </authorList>
    </citation>
    <scope>NUCLEOTIDE SEQUENCE</scope>
</reference>
<dbReference type="Proteomes" id="UP000663844">
    <property type="component" value="Unassembled WGS sequence"/>
</dbReference>
<dbReference type="EMBL" id="CAJOAZ010017257">
    <property type="protein sequence ID" value="CAF4313391.1"/>
    <property type="molecule type" value="Genomic_DNA"/>
</dbReference>
<name>A0A820ISE9_9BILA</name>
<gene>
    <name evidence="1" type="ORF">OXD698_LOCUS46763</name>
</gene>
<evidence type="ECO:0000313" key="1">
    <source>
        <dbReference type="EMBL" id="CAF4313391.1"/>
    </source>
</evidence>
<sequence>TTTSTNNQSNTLNNETAVYEYMRQFVDYQENGVDLNELSEIRQLDIYLQSI</sequence>
<evidence type="ECO:0000313" key="2">
    <source>
        <dbReference type="Proteomes" id="UP000663844"/>
    </source>
</evidence>